<organism evidence="1 2">
    <name type="scientific">Catellatospora bangladeshensis</name>
    <dbReference type="NCBI Taxonomy" id="310355"/>
    <lineage>
        <taxon>Bacteria</taxon>
        <taxon>Bacillati</taxon>
        <taxon>Actinomycetota</taxon>
        <taxon>Actinomycetes</taxon>
        <taxon>Micromonosporales</taxon>
        <taxon>Micromonosporaceae</taxon>
        <taxon>Catellatospora</taxon>
    </lineage>
</organism>
<sequence length="303" mass="33692">MTVTVSAGLSSIGLRWYETGQAGLSGPLLRLAEECDRAFRTLASVWEAADERHPSALPAERLQRLDYLHSFPHQATFPARLDPAHLDEFLAGEPVTESGAVDLTPLAPVTSVLTPAACYHLYHAHEGSSFSAPVYLTTRNTCYRHEERYEPLRRQWAFSMREIVCLGTHDETEAFLAQARAVVDEFLGLLDLPVAWPTATDPFFRPRDNPQYLMQRLQPSKHEATYGGDLAIASVNLHHDHFGAAFGLRRAGRPVNTACLAFGIERWLWAITDRHGLDPSDWPSPAQAAVTVATRTVAREVQL</sequence>
<dbReference type="SUPFAM" id="SSF55681">
    <property type="entry name" value="Class II aaRS and biotin synthetases"/>
    <property type="match status" value="1"/>
</dbReference>
<keyword evidence="1" id="KW-0436">Ligase</keyword>
<gene>
    <name evidence="1" type="ORF">Cba03nite_15350</name>
</gene>
<dbReference type="GO" id="GO:0016874">
    <property type="term" value="F:ligase activity"/>
    <property type="evidence" value="ECO:0007669"/>
    <property type="project" value="UniProtKB-KW"/>
</dbReference>
<keyword evidence="2" id="KW-1185">Reference proteome</keyword>
<name>A0A8J3NIB8_9ACTN</name>
<proteinExistence type="predicted"/>
<dbReference type="AlphaFoldDB" id="A0A8J3NIB8"/>
<accession>A0A8J3NIB8</accession>
<dbReference type="Gene3D" id="3.30.930.10">
    <property type="entry name" value="Bira Bifunctional Protein, Domain 2"/>
    <property type="match status" value="1"/>
</dbReference>
<reference evidence="1 2" key="1">
    <citation type="submission" date="2021-01" db="EMBL/GenBank/DDBJ databases">
        <title>Whole genome shotgun sequence of Catellatospora bangladeshensis NBRC 107357.</title>
        <authorList>
            <person name="Komaki H."/>
            <person name="Tamura T."/>
        </authorList>
    </citation>
    <scope>NUCLEOTIDE SEQUENCE [LARGE SCALE GENOMIC DNA]</scope>
    <source>
        <strain evidence="1 2">NBRC 107357</strain>
    </source>
</reference>
<evidence type="ECO:0000313" key="2">
    <source>
        <dbReference type="Proteomes" id="UP000601223"/>
    </source>
</evidence>
<protein>
    <submittedName>
        <fullName evidence="1">Amino acid--[acyl-carrier-protein] ligase</fullName>
    </submittedName>
</protein>
<dbReference type="EMBL" id="BONF01000009">
    <property type="protein sequence ID" value="GIF80186.1"/>
    <property type="molecule type" value="Genomic_DNA"/>
</dbReference>
<comment type="caution">
    <text evidence="1">The sequence shown here is derived from an EMBL/GenBank/DDBJ whole genome shotgun (WGS) entry which is preliminary data.</text>
</comment>
<dbReference type="RefSeq" id="WP_203743524.1">
    <property type="nucleotide sequence ID" value="NZ_BONF01000009.1"/>
</dbReference>
<evidence type="ECO:0000313" key="1">
    <source>
        <dbReference type="EMBL" id="GIF80186.1"/>
    </source>
</evidence>
<dbReference type="Proteomes" id="UP000601223">
    <property type="component" value="Unassembled WGS sequence"/>
</dbReference>
<dbReference type="InterPro" id="IPR045864">
    <property type="entry name" value="aa-tRNA-synth_II/BPL/LPL"/>
</dbReference>